<dbReference type="GO" id="GO:0071111">
    <property type="term" value="F:cyclic-guanylate-specific phosphodiesterase activity"/>
    <property type="evidence" value="ECO:0007669"/>
    <property type="project" value="InterPro"/>
</dbReference>
<dbReference type="InterPro" id="IPR001633">
    <property type="entry name" value="EAL_dom"/>
</dbReference>
<evidence type="ECO:0000313" key="3">
    <source>
        <dbReference type="Proteomes" id="UP000004703"/>
    </source>
</evidence>
<dbReference type="AlphaFoldDB" id="A0A5E8H2U1"/>
<dbReference type="PROSITE" id="PS50883">
    <property type="entry name" value="EAL"/>
    <property type="match status" value="1"/>
</dbReference>
<dbReference type="SMART" id="SM00052">
    <property type="entry name" value="EAL"/>
    <property type="match status" value="1"/>
</dbReference>
<proteinExistence type="predicted"/>
<evidence type="ECO:0000313" key="2">
    <source>
        <dbReference type="EMBL" id="EEE46279.2"/>
    </source>
</evidence>
<reference evidence="2 3" key="1">
    <citation type="submission" date="2008-01" db="EMBL/GenBank/DDBJ databases">
        <authorList>
            <person name="Wagner-Dobler I."/>
            <person name="Ferriera S."/>
            <person name="Johnson J."/>
            <person name="Kravitz S."/>
            <person name="Beeson K."/>
            <person name="Sutton G."/>
            <person name="Rogers Y.-H."/>
            <person name="Friedman R."/>
            <person name="Frazier M."/>
            <person name="Venter J.C."/>
        </authorList>
    </citation>
    <scope>NUCLEOTIDE SEQUENCE [LARGE SCALE GENOMIC DNA]</scope>
    <source>
        <strain evidence="3">DSM 17067 / NCIMB 14079 / DFL-11</strain>
    </source>
</reference>
<dbReference type="InterPro" id="IPR035919">
    <property type="entry name" value="EAL_sf"/>
</dbReference>
<dbReference type="InterPro" id="IPR050706">
    <property type="entry name" value="Cyclic-di-GMP_PDE-like"/>
</dbReference>
<dbReference type="RefSeq" id="WP_040453023.1">
    <property type="nucleotide sequence ID" value="NZ_CM011002.1"/>
</dbReference>
<evidence type="ECO:0000259" key="1">
    <source>
        <dbReference type="PROSITE" id="PS50883"/>
    </source>
</evidence>
<dbReference type="SUPFAM" id="SSF141868">
    <property type="entry name" value="EAL domain-like"/>
    <property type="match status" value="1"/>
</dbReference>
<protein>
    <recommendedName>
        <fullName evidence="1">EAL domain-containing protein</fullName>
    </recommendedName>
</protein>
<dbReference type="PANTHER" id="PTHR33121:SF15">
    <property type="entry name" value="BLUE LIGHT- AND TEMPERATURE-REGULATED ANTIREPRESSOR BLUF"/>
    <property type="match status" value="1"/>
</dbReference>
<reference evidence="2 3" key="2">
    <citation type="submission" date="2013-04" db="EMBL/GenBank/DDBJ databases">
        <authorList>
            <person name="Fiebig A."/>
            <person name="Pradella S."/>
            <person name="Wagner-Doebler I."/>
        </authorList>
    </citation>
    <scope>NUCLEOTIDE SEQUENCE [LARGE SCALE GENOMIC DNA]</scope>
    <source>
        <strain evidence="3">DSM 17067 / NCIMB 14079 / DFL-11</strain>
    </source>
</reference>
<name>A0A5E8H2U1_ROSAD</name>
<feature type="domain" description="EAL" evidence="1">
    <location>
        <begin position="1"/>
        <end position="247"/>
    </location>
</feature>
<gene>
    <name evidence="2" type="ORF">SADFL11_3568</name>
</gene>
<dbReference type="EMBL" id="ACCU02000003">
    <property type="protein sequence ID" value="EEE46279.2"/>
    <property type="molecule type" value="Genomic_DNA"/>
</dbReference>
<dbReference type="Proteomes" id="UP000004703">
    <property type="component" value="Chromosome"/>
</dbReference>
<sequence length="251" mass="27634">MSCDGCRGGNEIDFDFTMAFQPIVDIKAQKVWGYEALVRGMSGEPAPTVLSRVTDQTKYSFDQRCRVKAIELAARLMPADCILSINFMPNAVYEPRACIRTTLVAAAQSGFDLRRINFEFTESERVADPAHLQGIIAEYQRQGFLTAIDDFGAGYAGLNLLASFTPDIVKIDMGLVRDIDSDFTKRAIVRGVTSICRDLGISVLAEGIETDGELHVLMDLGVNLMQGYLFARPELETMPKVAFSETLVAAQ</sequence>
<dbReference type="Gene3D" id="3.20.20.450">
    <property type="entry name" value="EAL domain"/>
    <property type="match status" value="1"/>
</dbReference>
<dbReference type="Pfam" id="PF00563">
    <property type="entry name" value="EAL"/>
    <property type="match status" value="1"/>
</dbReference>
<organism evidence="2 3">
    <name type="scientific">Roseibium alexandrii (strain DSM 17067 / NCIMB 14079 / DFL-11)</name>
    <name type="common">Labrenzia alexandrii</name>
    <dbReference type="NCBI Taxonomy" id="244592"/>
    <lineage>
        <taxon>Bacteria</taxon>
        <taxon>Pseudomonadati</taxon>
        <taxon>Pseudomonadota</taxon>
        <taxon>Alphaproteobacteria</taxon>
        <taxon>Hyphomicrobiales</taxon>
        <taxon>Stappiaceae</taxon>
        <taxon>Roseibium</taxon>
    </lineage>
</organism>
<comment type="caution">
    <text evidence="2">The sequence shown here is derived from an EMBL/GenBank/DDBJ whole genome shotgun (WGS) entry which is preliminary data.</text>
</comment>
<dbReference type="PANTHER" id="PTHR33121">
    <property type="entry name" value="CYCLIC DI-GMP PHOSPHODIESTERASE PDEF"/>
    <property type="match status" value="1"/>
</dbReference>
<dbReference type="CDD" id="cd01948">
    <property type="entry name" value="EAL"/>
    <property type="match status" value="1"/>
</dbReference>
<accession>A0A5E8H2U1</accession>